<dbReference type="InterPro" id="IPR001387">
    <property type="entry name" value="Cro/C1-type_HTH"/>
</dbReference>
<proteinExistence type="predicted"/>
<dbReference type="AlphaFoldDB" id="Q1LJH4"/>
<name>Q1LJH4_CUPMC</name>
<organism evidence="2 3">
    <name type="scientific">Cupriavidus metallidurans (strain ATCC 43123 / DSM 2839 / NBRC 102507 / CH34)</name>
    <name type="common">Ralstonia metallidurans</name>
    <dbReference type="NCBI Taxonomy" id="266264"/>
    <lineage>
        <taxon>Bacteria</taxon>
        <taxon>Pseudomonadati</taxon>
        <taxon>Pseudomonadota</taxon>
        <taxon>Betaproteobacteria</taxon>
        <taxon>Burkholderiales</taxon>
        <taxon>Burkholderiaceae</taxon>
        <taxon>Cupriavidus</taxon>
    </lineage>
</organism>
<protein>
    <recommendedName>
        <fullName evidence="1">HTH cro/C1-type domain-containing protein</fullName>
    </recommendedName>
</protein>
<dbReference type="Pfam" id="PF13443">
    <property type="entry name" value="HTH_26"/>
    <property type="match status" value="1"/>
</dbReference>
<dbReference type="Proteomes" id="UP000002429">
    <property type="component" value="Chromosome"/>
</dbReference>
<gene>
    <name evidence="2" type="ordered locus">Rmet_2829</name>
</gene>
<evidence type="ECO:0000259" key="1">
    <source>
        <dbReference type="Pfam" id="PF13443"/>
    </source>
</evidence>
<reference evidence="3" key="1">
    <citation type="journal article" date="2010" name="PLoS ONE">
        <title>The complete genome sequence of Cupriavidus metallidurans strain CH34, a master survivalist in harsh and anthropogenic environments.</title>
        <authorList>
            <person name="Janssen P.J."/>
            <person name="Van Houdt R."/>
            <person name="Moors H."/>
            <person name="Monsieurs P."/>
            <person name="Morin N."/>
            <person name="Michaux A."/>
            <person name="Benotmane M.A."/>
            <person name="Leys N."/>
            <person name="Vallaeys T."/>
            <person name="Lapidus A."/>
            <person name="Monchy S."/>
            <person name="Medigue C."/>
            <person name="Taghavi S."/>
            <person name="McCorkle S."/>
            <person name="Dunn J."/>
            <person name="van der Lelie D."/>
            <person name="Mergeay M."/>
        </authorList>
    </citation>
    <scope>NUCLEOTIDE SEQUENCE [LARGE SCALE GENOMIC DNA]</scope>
    <source>
        <strain evidence="3">ATCC 43123 / DSM 2839 / NBRC 102507 / CH34</strain>
    </source>
</reference>
<dbReference type="Gene3D" id="1.10.260.40">
    <property type="entry name" value="lambda repressor-like DNA-binding domains"/>
    <property type="match status" value="1"/>
</dbReference>
<dbReference type="CDD" id="cd00093">
    <property type="entry name" value="HTH_XRE"/>
    <property type="match status" value="1"/>
</dbReference>
<dbReference type="SUPFAM" id="SSF47413">
    <property type="entry name" value="lambda repressor-like DNA-binding domains"/>
    <property type="match status" value="1"/>
</dbReference>
<feature type="domain" description="HTH cro/C1-type" evidence="1">
    <location>
        <begin position="18"/>
        <end position="53"/>
    </location>
</feature>
<evidence type="ECO:0000313" key="2">
    <source>
        <dbReference type="EMBL" id="ABF09702.1"/>
    </source>
</evidence>
<keyword evidence="3" id="KW-1185">Reference proteome</keyword>
<dbReference type="GO" id="GO:0003677">
    <property type="term" value="F:DNA binding"/>
    <property type="evidence" value="ECO:0007669"/>
    <property type="project" value="InterPro"/>
</dbReference>
<dbReference type="InterPro" id="IPR010982">
    <property type="entry name" value="Lambda_DNA-bd_dom_sf"/>
</dbReference>
<sequence>MSPKNMSSATPEEMAETIRKAWRRRDISQKQVERDLGIHQSQFSKLVNGRFKEANGHASRLFEYSKRHEGTAQLQSGETDTEALRSALTERLMRAWDGTDEGARALGAILDGVARLRARRSRRT</sequence>
<dbReference type="EMBL" id="CP000352">
    <property type="protein sequence ID" value="ABF09702.1"/>
    <property type="molecule type" value="Genomic_DNA"/>
</dbReference>
<accession>Q1LJH4</accession>
<dbReference type="HOGENOM" id="CLU_2002009_0_0_4"/>
<dbReference type="KEGG" id="rme:Rmet_2829"/>
<dbReference type="STRING" id="266264.Rmet_2829"/>
<evidence type="ECO:0000313" key="3">
    <source>
        <dbReference type="Proteomes" id="UP000002429"/>
    </source>
</evidence>